<dbReference type="Proteomes" id="UP000700334">
    <property type="component" value="Unassembled WGS sequence"/>
</dbReference>
<keyword evidence="2" id="KW-1185">Reference proteome</keyword>
<proteinExistence type="predicted"/>
<sequence length="171" mass="19500">MSVSPPVLHPPSRGCGGVFCRYWLDHGRAVFNETKDSSHDNLPFFEKPPGRQFSLPNLPTEEPQLKASTLANEEMHKERKKPTLEKDFDYEQSKGNCYAKYARGPSRHEHCKASISKIRSDRAGKVEKGIPKSESEGPHVFKSAGKMKVFIQKSFRFLMDNTELSLSWFKL</sequence>
<accession>A0A8J6ATG2</accession>
<evidence type="ECO:0000313" key="1">
    <source>
        <dbReference type="EMBL" id="KAG8523317.1"/>
    </source>
</evidence>
<reference evidence="1" key="1">
    <citation type="journal article" date="2021" name="Evol. Appl.">
        <title>The genome of the Pyrenean desman and the effects of bottlenecks and inbreeding on the genomic landscape of an endangered species.</title>
        <authorList>
            <person name="Escoda L."/>
            <person name="Castresana J."/>
        </authorList>
    </citation>
    <scope>NUCLEOTIDE SEQUENCE</scope>
    <source>
        <strain evidence="1">IBE-C5619</strain>
    </source>
</reference>
<comment type="caution">
    <text evidence="1">The sequence shown here is derived from an EMBL/GenBank/DDBJ whole genome shotgun (WGS) entry which is preliminary data.</text>
</comment>
<protein>
    <submittedName>
        <fullName evidence="1">Uncharacterized protein</fullName>
    </submittedName>
</protein>
<name>A0A8J6ATG2_GALPY</name>
<gene>
    <name evidence="1" type="ORF">J0S82_013678</name>
</gene>
<organism evidence="1 2">
    <name type="scientific">Galemys pyrenaicus</name>
    <name type="common">Iberian desman</name>
    <name type="synonym">Pyrenean desman</name>
    <dbReference type="NCBI Taxonomy" id="202257"/>
    <lineage>
        <taxon>Eukaryota</taxon>
        <taxon>Metazoa</taxon>
        <taxon>Chordata</taxon>
        <taxon>Craniata</taxon>
        <taxon>Vertebrata</taxon>
        <taxon>Euteleostomi</taxon>
        <taxon>Mammalia</taxon>
        <taxon>Eutheria</taxon>
        <taxon>Laurasiatheria</taxon>
        <taxon>Eulipotyphla</taxon>
        <taxon>Talpidae</taxon>
        <taxon>Galemys</taxon>
    </lineage>
</organism>
<dbReference type="AlphaFoldDB" id="A0A8J6ATG2"/>
<feature type="non-terminal residue" evidence="1">
    <location>
        <position position="171"/>
    </location>
</feature>
<dbReference type="EMBL" id="JAGFMF010011413">
    <property type="protein sequence ID" value="KAG8523317.1"/>
    <property type="molecule type" value="Genomic_DNA"/>
</dbReference>
<evidence type="ECO:0000313" key="2">
    <source>
        <dbReference type="Proteomes" id="UP000700334"/>
    </source>
</evidence>